<evidence type="ECO:0000256" key="1">
    <source>
        <dbReference type="SAM" id="SignalP"/>
    </source>
</evidence>
<accession>A0A2K3UYD7</accession>
<feature type="chain" id="PRO_5014406309" evidence="1">
    <location>
        <begin position="33"/>
        <end position="514"/>
    </location>
</feature>
<gene>
    <name evidence="2" type="ORF">CVO96_09335</name>
</gene>
<feature type="signal peptide" evidence="1">
    <location>
        <begin position="1"/>
        <end position="32"/>
    </location>
</feature>
<dbReference type="AlphaFoldDB" id="A0A2K3UYD7"/>
<proteinExistence type="predicted"/>
<reference evidence="2 3" key="1">
    <citation type="submission" date="2018-01" db="EMBL/GenBank/DDBJ databases">
        <title>Deinococcus koreensis sp. nov., a radiation-resistant bacterium isolated from river water.</title>
        <authorList>
            <person name="Choi A."/>
        </authorList>
    </citation>
    <scope>NUCLEOTIDE SEQUENCE [LARGE SCALE GENOMIC DNA]</scope>
    <source>
        <strain evidence="2 3">SJW1-2</strain>
    </source>
</reference>
<comment type="caution">
    <text evidence="2">The sequence shown here is derived from an EMBL/GenBank/DDBJ whole genome shotgun (WGS) entry which is preliminary data.</text>
</comment>
<protein>
    <submittedName>
        <fullName evidence="2">Uncharacterized protein</fullName>
    </submittedName>
</protein>
<sequence length="514" mass="54892">MPSLLSAAAARVFAAACLMTISLALLPAPANAQADEMAPVRTSSHGCGAYTIRLQENGFGDPPDRLSITRGAKVYASVEDERVAVDFCRDITGDGVPEIMLSAFSGGAHCCFTHTLYSLTTPPRRLLEVFSAHSDSLSVRQLDSTPALELIGADWRFAYAYGMSFAESAPLPVVYAFQGDPDGGRYVDDSRAFPGVLQAFARRMNSGEAFSGGVLVGYATRLVVGRPDEAGAYLQKLPPTSREWLTNYGPDIRQSLGDFGRWDWPTRAGAAADARRTGLGGSFSAPGTREYLGLVGQGDTASLRLYQPQGRQIVAGPVLAQFPLGREFSDLGWWPAVTVRRASGRDDVLIRDARSGSVRFAAARVTPAALTELAADPLGVAAGLLGDLSRVAQHVAASHARPSPPRSAAQTAEVQRRIQAALTRATPWLALTDADVPLERLGNFGFDALEMPLDTAGQAQVTAPVSVGFTDDKTDSQYVPGERMTLTIDLTRGAGGWAVTRWTLTPRTGELYRE</sequence>
<evidence type="ECO:0000313" key="3">
    <source>
        <dbReference type="Proteomes" id="UP000236379"/>
    </source>
</evidence>
<keyword evidence="3" id="KW-1185">Reference proteome</keyword>
<dbReference type="EMBL" id="PPPD01000001">
    <property type="protein sequence ID" value="PNY81554.1"/>
    <property type="molecule type" value="Genomic_DNA"/>
</dbReference>
<organism evidence="2 3">
    <name type="scientific">Deinococcus koreensis</name>
    <dbReference type="NCBI Taxonomy" id="2054903"/>
    <lineage>
        <taxon>Bacteria</taxon>
        <taxon>Thermotogati</taxon>
        <taxon>Deinococcota</taxon>
        <taxon>Deinococci</taxon>
        <taxon>Deinococcales</taxon>
        <taxon>Deinococcaceae</taxon>
        <taxon>Deinococcus</taxon>
    </lineage>
</organism>
<evidence type="ECO:0000313" key="2">
    <source>
        <dbReference type="EMBL" id="PNY81554.1"/>
    </source>
</evidence>
<dbReference type="RefSeq" id="WP_103311997.1">
    <property type="nucleotide sequence ID" value="NZ_PPPD01000001.1"/>
</dbReference>
<keyword evidence="1" id="KW-0732">Signal</keyword>
<dbReference type="Proteomes" id="UP000236379">
    <property type="component" value="Unassembled WGS sequence"/>
</dbReference>
<name>A0A2K3UYD7_9DEIO</name>
<dbReference type="OrthoDB" id="1522627at2"/>